<dbReference type="EMBL" id="JAEFBJ010000012">
    <property type="protein sequence ID" value="KAG7546582.1"/>
    <property type="molecule type" value="Genomic_DNA"/>
</dbReference>
<dbReference type="PANTHER" id="PTHR13116:SF5">
    <property type="entry name" value="ER MEMBRANE PROTEIN COMPLEX SUBUNIT 3"/>
    <property type="match status" value="1"/>
</dbReference>
<evidence type="ECO:0000313" key="1">
    <source>
        <dbReference type="EMBL" id="KAG7546582.1"/>
    </source>
</evidence>
<dbReference type="Proteomes" id="UP000694251">
    <property type="component" value="Chromosome 12"/>
</dbReference>
<accession>A0A8T1YKP0</accession>
<dbReference type="GO" id="GO:0034975">
    <property type="term" value="P:protein folding in endoplasmic reticulum"/>
    <property type="evidence" value="ECO:0007669"/>
    <property type="project" value="TreeGrafter"/>
</dbReference>
<sequence>MVLIGILRYFVSKLLRSSPTLDAKMVKEGQVVIRARNLKADANFIPPKSFRARRFYFSNEVWFVFLSFLLGKFVTFEIS</sequence>
<keyword evidence="2" id="KW-1185">Reference proteome</keyword>
<dbReference type="PANTHER" id="PTHR13116">
    <property type="entry name" value="ER MEMBRANE PROTEIN COMPLEX SUBUNIT 3"/>
    <property type="match status" value="1"/>
</dbReference>
<proteinExistence type="predicted"/>
<evidence type="ECO:0000313" key="2">
    <source>
        <dbReference type="Proteomes" id="UP000694251"/>
    </source>
</evidence>
<reference evidence="1 2" key="1">
    <citation type="submission" date="2020-12" db="EMBL/GenBank/DDBJ databases">
        <title>Concerted genomic and epigenomic changes stabilize Arabidopsis allopolyploids.</title>
        <authorList>
            <person name="Chen Z."/>
        </authorList>
    </citation>
    <scope>NUCLEOTIDE SEQUENCE [LARGE SCALE GENOMIC DNA]</scope>
    <source>
        <strain evidence="1">As9502</strain>
        <tissue evidence="1">Leaf</tissue>
    </source>
</reference>
<dbReference type="OrthoDB" id="6745403at2759"/>
<gene>
    <name evidence="1" type="ORF">ISN44_As12g019210</name>
</gene>
<comment type="caution">
    <text evidence="1">The sequence shown here is derived from an EMBL/GenBank/DDBJ whole genome shotgun (WGS) entry which is preliminary data.</text>
</comment>
<organism evidence="1 2">
    <name type="scientific">Arabidopsis suecica</name>
    <name type="common">Swedish thale-cress</name>
    <name type="synonym">Cardaminopsis suecica</name>
    <dbReference type="NCBI Taxonomy" id="45249"/>
    <lineage>
        <taxon>Eukaryota</taxon>
        <taxon>Viridiplantae</taxon>
        <taxon>Streptophyta</taxon>
        <taxon>Embryophyta</taxon>
        <taxon>Tracheophyta</taxon>
        <taxon>Spermatophyta</taxon>
        <taxon>Magnoliopsida</taxon>
        <taxon>eudicotyledons</taxon>
        <taxon>Gunneridae</taxon>
        <taxon>Pentapetalae</taxon>
        <taxon>rosids</taxon>
        <taxon>malvids</taxon>
        <taxon>Brassicales</taxon>
        <taxon>Brassicaceae</taxon>
        <taxon>Camelineae</taxon>
        <taxon>Arabidopsis</taxon>
    </lineage>
</organism>
<dbReference type="InterPro" id="IPR008568">
    <property type="entry name" value="EMC3"/>
</dbReference>
<dbReference type="GO" id="GO:0072546">
    <property type="term" value="C:EMC complex"/>
    <property type="evidence" value="ECO:0007669"/>
    <property type="project" value="TreeGrafter"/>
</dbReference>
<name>A0A8T1YKP0_ARASU</name>
<protein>
    <submittedName>
        <fullName evidence="1">Uncharacterized protein</fullName>
    </submittedName>
</protein>
<dbReference type="AlphaFoldDB" id="A0A8T1YKP0"/>